<feature type="signal peptide" evidence="2">
    <location>
        <begin position="1"/>
        <end position="20"/>
    </location>
</feature>
<name>A0A3L9MG09_9FLAO</name>
<reference evidence="4 5" key="1">
    <citation type="submission" date="2018-10" db="EMBL/GenBank/DDBJ databases">
        <authorList>
            <person name="Chen X."/>
        </authorList>
    </citation>
    <scope>NUCLEOTIDE SEQUENCE [LARGE SCALE GENOMIC DNA]</scope>
    <source>
        <strain evidence="4 5">YIM 102668</strain>
    </source>
</reference>
<dbReference type="Gene3D" id="3.40.30.10">
    <property type="entry name" value="Glutaredoxin"/>
    <property type="match status" value="1"/>
</dbReference>
<dbReference type="OrthoDB" id="120730at2"/>
<dbReference type="PROSITE" id="PS00194">
    <property type="entry name" value="THIOREDOXIN_1"/>
    <property type="match status" value="1"/>
</dbReference>
<feature type="domain" description="Thioredoxin" evidence="3">
    <location>
        <begin position="1"/>
        <end position="149"/>
    </location>
</feature>
<evidence type="ECO:0000256" key="2">
    <source>
        <dbReference type="SAM" id="SignalP"/>
    </source>
</evidence>
<evidence type="ECO:0000313" key="5">
    <source>
        <dbReference type="Proteomes" id="UP000275348"/>
    </source>
</evidence>
<dbReference type="AlphaFoldDB" id="A0A3L9MG09"/>
<evidence type="ECO:0000313" key="4">
    <source>
        <dbReference type="EMBL" id="RLZ11721.1"/>
    </source>
</evidence>
<organism evidence="4 5">
    <name type="scientific">Faecalibacter macacae</name>
    <dbReference type="NCBI Taxonomy" id="1859289"/>
    <lineage>
        <taxon>Bacteria</taxon>
        <taxon>Pseudomonadati</taxon>
        <taxon>Bacteroidota</taxon>
        <taxon>Flavobacteriia</taxon>
        <taxon>Flavobacteriales</taxon>
        <taxon>Weeksellaceae</taxon>
        <taxon>Faecalibacter</taxon>
    </lineage>
</organism>
<comment type="caution">
    <text evidence="4">The sequence shown here is derived from an EMBL/GenBank/DDBJ whole genome shotgun (WGS) entry which is preliminary data.</text>
</comment>
<dbReference type="InterPro" id="IPR036249">
    <property type="entry name" value="Thioredoxin-like_sf"/>
</dbReference>
<accession>A0A3L9MG09</accession>
<dbReference type="InterPro" id="IPR017937">
    <property type="entry name" value="Thioredoxin_CS"/>
</dbReference>
<gene>
    <name evidence="4" type="ORF">EAH69_04675</name>
</gene>
<dbReference type="PROSITE" id="PS51352">
    <property type="entry name" value="THIOREDOXIN_2"/>
    <property type="match status" value="1"/>
</dbReference>
<keyword evidence="2" id="KW-0732">Signal</keyword>
<proteinExistence type="predicted"/>
<dbReference type="Pfam" id="PF13899">
    <property type="entry name" value="Thioredoxin_7"/>
    <property type="match status" value="1"/>
</dbReference>
<dbReference type="SUPFAM" id="SSF52833">
    <property type="entry name" value="Thioredoxin-like"/>
    <property type="match status" value="1"/>
</dbReference>
<protein>
    <submittedName>
        <fullName evidence="4">Thioredoxin family protein</fullName>
    </submittedName>
</protein>
<dbReference type="EMBL" id="RDOJ01000004">
    <property type="protein sequence ID" value="RLZ11721.1"/>
    <property type="molecule type" value="Genomic_DNA"/>
</dbReference>
<dbReference type="Proteomes" id="UP000275348">
    <property type="component" value="Unassembled WGS sequence"/>
</dbReference>
<evidence type="ECO:0000256" key="1">
    <source>
        <dbReference type="ARBA" id="ARBA00023284"/>
    </source>
</evidence>
<dbReference type="InterPro" id="IPR013766">
    <property type="entry name" value="Thioredoxin_domain"/>
</dbReference>
<evidence type="ECO:0000259" key="3">
    <source>
        <dbReference type="PROSITE" id="PS51352"/>
    </source>
</evidence>
<keyword evidence="1" id="KW-0676">Redox-active center</keyword>
<dbReference type="RefSeq" id="WP_121934027.1">
    <property type="nucleotide sequence ID" value="NZ_RDOJ01000004.1"/>
</dbReference>
<keyword evidence="5" id="KW-1185">Reference proteome</keyword>
<feature type="chain" id="PRO_5017959982" evidence="2">
    <location>
        <begin position="21"/>
        <end position="171"/>
    </location>
</feature>
<sequence length="171" mass="19343">MKFKTILFSLFITIAGIVQAQTAEEIMNTAYNQAKIENKNVFLIFHASWCGWCKKMEKNMDDPLVKEYFDSNYVKAFVTVEERGEKVKLNTTNGDLLLDKVGGKGQGLPFWVILDEKGNVLKDSRINGENVGGPASEKEVDYLISTLEPTSKNLKIDTEKIKEVFILKKKS</sequence>